<protein>
    <recommendedName>
        <fullName evidence="5">DUF4402 domain-containing protein</fullName>
    </recommendedName>
</protein>
<dbReference type="AlphaFoldDB" id="A0A6M0INY6"/>
<evidence type="ECO:0000256" key="2">
    <source>
        <dbReference type="SAM" id="SignalP"/>
    </source>
</evidence>
<keyword evidence="2" id="KW-0732">Signal</keyword>
<comment type="caution">
    <text evidence="3">The sequence shown here is derived from an EMBL/GenBank/DDBJ whole genome shotgun (WGS) entry which is preliminary data.</text>
</comment>
<feature type="signal peptide" evidence="2">
    <location>
        <begin position="1"/>
        <end position="24"/>
    </location>
</feature>
<feature type="region of interest" description="Disordered" evidence="1">
    <location>
        <begin position="29"/>
        <end position="55"/>
    </location>
</feature>
<feature type="compositionally biased region" description="Polar residues" evidence="1">
    <location>
        <begin position="39"/>
        <end position="50"/>
    </location>
</feature>
<accession>A0A6M0INY6</accession>
<reference evidence="3 4" key="1">
    <citation type="submission" date="2020-02" db="EMBL/GenBank/DDBJ databases">
        <title>Draft genome sequence of two Spirosoma agri KCTC 52727 and Spirosoma terrae KCTC 52035.</title>
        <authorList>
            <person name="Rojas J."/>
            <person name="Ambika Manirajan B."/>
            <person name="Ratering S."/>
            <person name="Suarez C."/>
            <person name="Schnell S."/>
        </authorList>
    </citation>
    <scope>NUCLEOTIDE SEQUENCE [LARGE SCALE GENOMIC DNA]</scope>
    <source>
        <strain evidence="3 4">KCTC 52727</strain>
    </source>
</reference>
<evidence type="ECO:0000313" key="3">
    <source>
        <dbReference type="EMBL" id="NEU70029.1"/>
    </source>
</evidence>
<dbReference type="EMBL" id="JAAGNZ010000003">
    <property type="protein sequence ID" value="NEU70029.1"/>
    <property type="molecule type" value="Genomic_DNA"/>
</dbReference>
<gene>
    <name evidence="3" type="ORF">GK091_24325</name>
</gene>
<sequence length="172" mass="18150">MWKKTRFVTLVSLLFVGGVINAHAQMGQIEPQHNEGPRTVTSNPTGSQPNLDDLMNSHAPAVVMNATPAKLTDFSTVSSKPSAAQKFSLDGAIANAVLTAPQGFELSLREADGYAPSLKIEQFPATIWVRLTGSKPDAAKNSVAGDITISASNGQTPPSVTTSKTYVEGIVR</sequence>
<proteinExistence type="predicted"/>
<feature type="chain" id="PRO_5026859303" description="DUF4402 domain-containing protein" evidence="2">
    <location>
        <begin position="25"/>
        <end position="172"/>
    </location>
</feature>
<evidence type="ECO:0000313" key="4">
    <source>
        <dbReference type="Proteomes" id="UP000477386"/>
    </source>
</evidence>
<dbReference type="Proteomes" id="UP000477386">
    <property type="component" value="Unassembled WGS sequence"/>
</dbReference>
<evidence type="ECO:0000256" key="1">
    <source>
        <dbReference type="SAM" id="MobiDB-lite"/>
    </source>
</evidence>
<name>A0A6M0INY6_9BACT</name>
<keyword evidence="4" id="KW-1185">Reference proteome</keyword>
<dbReference type="RefSeq" id="WP_164043137.1">
    <property type="nucleotide sequence ID" value="NZ_JAAGNZ010000003.1"/>
</dbReference>
<organism evidence="3 4">
    <name type="scientific">Spirosoma agri</name>
    <dbReference type="NCBI Taxonomy" id="1987381"/>
    <lineage>
        <taxon>Bacteria</taxon>
        <taxon>Pseudomonadati</taxon>
        <taxon>Bacteroidota</taxon>
        <taxon>Cytophagia</taxon>
        <taxon>Cytophagales</taxon>
        <taxon>Cytophagaceae</taxon>
        <taxon>Spirosoma</taxon>
    </lineage>
</organism>
<evidence type="ECO:0008006" key="5">
    <source>
        <dbReference type="Google" id="ProtNLM"/>
    </source>
</evidence>